<dbReference type="AlphaFoldDB" id="A0A927FHT1"/>
<dbReference type="GO" id="GO:0003700">
    <property type="term" value="F:DNA-binding transcription factor activity"/>
    <property type="evidence" value="ECO:0007669"/>
    <property type="project" value="InterPro"/>
</dbReference>
<dbReference type="InterPro" id="IPR011711">
    <property type="entry name" value="GntR_C"/>
</dbReference>
<name>A0A927FHT1_9BURK</name>
<keyword evidence="3" id="KW-0804">Transcription</keyword>
<evidence type="ECO:0000256" key="2">
    <source>
        <dbReference type="ARBA" id="ARBA00023125"/>
    </source>
</evidence>
<reference evidence="6" key="1">
    <citation type="submission" date="2020-09" db="EMBL/GenBank/DDBJ databases">
        <title>Genome seq and assembly of Limnohabitants sp.</title>
        <authorList>
            <person name="Chhetri G."/>
        </authorList>
    </citation>
    <scope>NUCLEOTIDE SEQUENCE</scope>
    <source>
        <strain evidence="6">JUR4</strain>
    </source>
</reference>
<evidence type="ECO:0000256" key="4">
    <source>
        <dbReference type="SAM" id="MobiDB-lite"/>
    </source>
</evidence>
<accession>A0A927FHT1</accession>
<dbReference type="Pfam" id="PF07729">
    <property type="entry name" value="FCD"/>
    <property type="match status" value="1"/>
</dbReference>
<dbReference type="PANTHER" id="PTHR43537:SF45">
    <property type="entry name" value="GNTR FAMILY REGULATORY PROTEIN"/>
    <property type="match status" value="1"/>
</dbReference>
<dbReference type="PANTHER" id="PTHR43537">
    <property type="entry name" value="TRANSCRIPTIONAL REGULATOR, GNTR FAMILY"/>
    <property type="match status" value="1"/>
</dbReference>
<keyword evidence="7" id="KW-1185">Reference proteome</keyword>
<feature type="compositionally biased region" description="Basic and acidic residues" evidence="4">
    <location>
        <begin position="235"/>
        <end position="244"/>
    </location>
</feature>
<gene>
    <name evidence="6" type="ORF">IC609_14025</name>
</gene>
<feature type="domain" description="HTH gntR-type" evidence="5">
    <location>
        <begin position="19"/>
        <end position="86"/>
    </location>
</feature>
<protein>
    <submittedName>
        <fullName evidence="6">FCD domain-containing protein</fullName>
    </submittedName>
</protein>
<dbReference type="InterPro" id="IPR036390">
    <property type="entry name" value="WH_DNA-bd_sf"/>
</dbReference>
<dbReference type="SMART" id="SM00895">
    <property type="entry name" value="FCD"/>
    <property type="match status" value="1"/>
</dbReference>
<dbReference type="SMART" id="SM00345">
    <property type="entry name" value="HTH_GNTR"/>
    <property type="match status" value="1"/>
</dbReference>
<dbReference type="RefSeq" id="WP_191820140.1">
    <property type="nucleotide sequence ID" value="NZ_JACYFT010000003.1"/>
</dbReference>
<comment type="caution">
    <text evidence="6">The sequence shown here is derived from an EMBL/GenBank/DDBJ whole genome shotgun (WGS) entry which is preliminary data.</text>
</comment>
<evidence type="ECO:0000313" key="7">
    <source>
        <dbReference type="Proteomes" id="UP000647424"/>
    </source>
</evidence>
<dbReference type="SUPFAM" id="SSF48008">
    <property type="entry name" value="GntR ligand-binding domain-like"/>
    <property type="match status" value="1"/>
</dbReference>
<evidence type="ECO:0000256" key="3">
    <source>
        <dbReference type="ARBA" id="ARBA00023163"/>
    </source>
</evidence>
<dbReference type="GO" id="GO:0003677">
    <property type="term" value="F:DNA binding"/>
    <property type="evidence" value="ECO:0007669"/>
    <property type="project" value="UniProtKB-KW"/>
</dbReference>
<proteinExistence type="predicted"/>
<dbReference type="InterPro" id="IPR008920">
    <property type="entry name" value="TF_FadR/GntR_C"/>
</dbReference>
<evidence type="ECO:0000313" key="6">
    <source>
        <dbReference type="EMBL" id="MBD8051660.1"/>
    </source>
</evidence>
<sequence>MLPWITSDTSARLQTMRDTSLAKLVREDLLERILRGDLAPGERINEPDVCARLQVSRVPVREALRELESSGLVSSRKHSGTFVREIQDTEVLDLYEMRSLLDGFAGAKVAALPTPQRKVLATALSASVTAMQAAASQQNVASYYAENLQFHWRIIEAAGNAPLASTYRDVVQKLHLARLKSLSQGLSMQSSINEHTHIAQAIAQGDIEQARQLLTQHVSSAFQRLQSSTSALTKPSDKSTGDKP</sequence>
<evidence type="ECO:0000259" key="5">
    <source>
        <dbReference type="PROSITE" id="PS50949"/>
    </source>
</evidence>
<dbReference type="Gene3D" id="1.10.10.10">
    <property type="entry name" value="Winged helix-like DNA-binding domain superfamily/Winged helix DNA-binding domain"/>
    <property type="match status" value="1"/>
</dbReference>
<evidence type="ECO:0000256" key="1">
    <source>
        <dbReference type="ARBA" id="ARBA00023015"/>
    </source>
</evidence>
<organism evidence="6 7">
    <name type="scientific">Limnohabitans radicicola</name>
    <dbReference type="NCBI Taxonomy" id="2771427"/>
    <lineage>
        <taxon>Bacteria</taxon>
        <taxon>Pseudomonadati</taxon>
        <taxon>Pseudomonadota</taxon>
        <taxon>Betaproteobacteria</taxon>
        <taxon>Burkholderiales</taxon>
        <taxon>Comamonadaceae</taxon>
        <taxon>Limnohabitans</taxon>
    </lineage>
</organism>
<dbReference type="InterPro" id="IPR036388">
    <property type="entry name" value="WH-like_DNA-bd_sf"/>
</dbReference>
<feature type="region of interest" description="Disordered" evidence="4">
    <location>
        <begin position="225"/>
        <end position="244"/>
    </location>
</feature>
<dbReference type="EMBL" id="JACYFT010000003">
    <property type="protein sequence ID" value="MBD8051660.1"/>
    <property type="molecule type" value="Genomic_DNA"/>
</dbReference>
<keyword evidence="1" id="KW-0805">Transcription regulation</keyword>
<dbReference type="Gene3D" id="1.20.120.530">
    <property type="entry name" value="GntR ligand-binding domain-like"/>
    <property type="match status" value="1"/>
</dbReference>
<dbReference type="Pfam" id="PF00392">
    <property type="entry name" value="GntR"/>
    <property type="match status" value="1"/>
</dbReference>
<dbReference type="InterPro" id="IPR000524">
    <property type="entry name" value="Tscrpt_reg_HTH_GntR"/>
</dbReference>
<dbReference type="PROSITE" id="PS50949">
    <property type="entry name" value="HTH_GNTR"/>
    <property type="match status" value="1"/>
</dbReference>
<dbReference type="Proteomes" id="UP000647424">
    <property type="component" value="Unassembled WGS sequence"/>
</dbReference>
<dbReference type="CDD" id="cd07377">
    <property type="entry name" value="WHTH_GntR"/>
    <property type="match status" value="1"/>
</dbReference>
<keyword evidence="2" id="KW-0238">DNA-binding</keyword>
<dbReference type="SUPFAM" id="SSF46785">
    <property type="entry name" value="Winged helix' DNA-binding domain"/>
    <property type="match status" value="1"/>
</dbReference>